<organism evidence="1 2">
    <name type="scientific">Alloalcanivorax xenomutans</name>
    <dbReference type="NCBI Taxonomy" id="1094342"/>
    <lineage>
        <taxon>Bacteria</taxon>
        <taxon>Pseudomonadati</taxon>
        <taxon>Pseudomonadota</taxon>
        <taxon>Gammaproteobacteria</taxon>
        <taxon>Oceanospirillales</taxon>
        <taxon>Alcanivoracaceae</taxon>
        <taxon>Alloalcanivorax</taxon>
    </lineage>
</organism>
<accession>A0A9Q3W8Z9</accession>
<dbReference type="Proteomes" id="UP001107961">
    <property type="component" value="Unassembled WGS sequence"/>
</dbReference>
<keyword evidence="2" id="KW-1185">Reference proteome</keyword>
<dbReference type="RefSeq" id="WP_233926261.1">
    <property type="nucleotide sequence ID" value="NZ_JAJVKT010000055.1"/>
</dbReference>
<evidence type="ECO:0000313" key="2">
    <source>
        <dbReference type="Proteomes" id="UP001107961"/>
    </source>
</evidence>
<dbReference type="AlphaFoldDB" id="A0A9Q3W8Z9"/>
<name>A0A9Q3W8Z9_9GAMM</name>
<gene>
    <name evidence="1" type="ORF">LZG35_22190</name>
</gene>
<sequence length="231" mass="26425">MHIGRRLAQGVSSWLKFEFHCSRGHLFEEKYLSYPIGQILFSEYGKKLVSELNHPLLTEHTVGAGKRPKMDFAVLQGEDIILSLEAKWAGSTPLKVEDIIWDLIRLELMASHYGCEAFFLLAGQRKKIKGLFESSVFLAPHEKRSPRPILKDGVRRSMAMRLDHPPKQREVIIKRLLSKYPEIEMPSKISSGKPFIYPAACNSSDFQVYVWKIEPSIPRKSFLAKGHSLYA</sequence>
<evidence type="ECO:0000313" key="1">
    <source>
        <dbReference type="EMBL" id="MCE7511353.1"/>
    </source>
</evidence>
<comment type="caution">
    <text evidence="1">The sequence shown here is derived from an EMBL/GenBank/DDBJ whole genome shotgun (WGS) entry which is preliminary data.</text>
</comment>
<proteinExistence type="predicted"/>
<reference evidence="1" key="1">
    <citation type="submission" date="2022-01" db="EMBL/GenBank/DDBJ databases">
        <authorList>
            <person name="Karlyshev A.V."/>
            <person name="Jaspars M."/>
        </authorList>
    </citation>
    <scope>NUCLEOTIDE SEQUENCE</scope>
    <source>
        <strain evidence="1">AGSA3-2</strain>
    </source>
</reference>
<protein>
    <submittedName>
        <fullName evidence="1">Uncharacterized protein</fullName>
    </submittedName>
</protein>
<dbReference type="EMBL" id="JAJVKT010000055">
    <property type="protein sequence ID" value="MCE7511353.1"/>
    <property type="molecule type" value="Genomic_DNA"/>
</dbReference>